<dbReference type="InterPro" id="IPR017853">
    <property type="entry name" value="GH"/>
</dbReference>
<feature type="signal peptide" evidence="1">
    <location>
        <begin position="1"/>
        <end position="20"/>
    </location>
</feature>
<dbReference type="RefSeq" id="WP_184254971.1">
    <property type="nucleotide sequence ID" value="NZ_JACHIO010000007.1"/>
</dbReference>
<keyword evidence="1" id="KW-0732">Signal</keyword>
<evidence type="ECO:0000313" key="3">
    <source>
        <dbReference type="Proteomes" id="UP000584867"/>
    </source>
</evidence>
<evidence type="ECO:0000256" key="1">
    <source>
        <dbReference type="SAM" id="SignalP"/>
    </source>
</evidence>
<accession>A0A7W7ZP70</accession>
<gene>
    <name evidence="2" type="ORF">HDF15_001981</name>
</gene>
<evidence type="ECO:0008006" key="4">
    <source>
        <dbReference type="Google" id="ProtNLM"/>
    </source>
</evidence>
<proteinExistence type="predicted"/>
<dbReference type="InterPro" id="IPR013785">
    <property type="entry name" value="Aldolase_TIM"/>
</dbReference>
<dbReference type="AlphaFoldDB" id="A0A7W7ZP70"/>
<reference evidence="2 3" key="1">
    <citation type="submission" date="2020-08" db="EMBL/GenBank/DDBJ databases">
        <title>Genomic Encyclopedia of Type Strains, Phase IV (KMG-V): Genome sequencing to study the core and pangenomes of soil and plant-associated prokaryotes.</title>
        <authorList>
            <person name="Whitman W."/>
        </authorList>
    </citation>
    <scope>NUCLEOTIDE SEQUENCE [LARGE SCALE GENOMIC DNA]</scope>
    <source>
        <strain evidence="2 3">X5P3</strain>
    </source>
</reference>
<dbReference type="Proteomes" id="UP000584867">
    <property type="component" value="Unassembled WGS sequence"/>
</dbReference>
<dbReference type="SUPFAM" id="SSF51445">
    <property type="entry name" value="(Trans)glycosidases"/>
    <property type="match status" value="1"/>
</dbReference>
<comment type="caution">
    <text evidence="2">The sequence shown here is derived from an EMBL/GenBank/DDBJ whole genome shotgun (WGS) entry which is preliminary data.</text>
</comment>
<protein>
    <recommendedName>
        <fullName evidence="4">Enterotoxin</fullName>
    </recommendedName>
</protein>
<feature type="chain" id="PRO_5031529629" description="Enterotoxin" evidence="1">
    <location>
        <begin position="21"/>
        <end position="657"/>
    </location>
</feature>
<name>A0A7W7ZP70_9BACT</name>
<dbReference type="Gene3D" id="3.20.20.70">
    <property type="entry name" value="Aldolase class I"/>
    <property type="match status" value="1"/>
</dbReference>
<organism evidence="2 3">
    <name type="scientific">Granulicella mallensis</name>
    <dbReference type="NCBI Taxonomy" id="940614"/>
    <lineage>
        <taxon>Bacteria</taxon>
        <taxon>Pseudomonadati</taxon>
        <taxon>Acidobacteriota</taxon>
        <taxon>Terriglobia</taxon>
        <taxon>Terriglobales</taxon>
        <taxon>Acidobacteriaceae</taxon>
        <taxon>Granulicella</taxon>
    </lineage>
</organism>
<sequence>MIRFDYSCAAVLLAIATAPAMLPQTYDVEAGMLRTRVAVHNGRFDGVSVTDTTSGRSFSMKEAFVLVMKDRTELRSTEMQVSRIPEAASVADPHLALRRTSDKVARTEACWQFTSTASSGSFAWCLNVRPGSNYFRELLRISAGNTDLPIAEVRLLQFADAGAKVDGSVKGSPVVDGNLFFGFEHPLSVSAIDGGVVRTSLFRDLPLRAGQAITYSAVVGTSQPGQMRRAFLAYLENERPRAYEPFLHYNSWFDLGYENRFDEAGAMDRVNEFGQHLVVERHVKLDSFLFDDGWDDPKTLWGFNSGFPDGFKKTGETAAKYNAGIGVWLSPWGGYAEQKRERTAYGRSHGFEIQNDGYALSGPKYFDRFEQICLEMVDKYHVNQFKFDGTGNADGVFPGSAFDSDFDAAIHLIERLRKEEPELFVNLTTGTTASPFWLFYADSIWRGGEDHDFSGVGDSRQRWITYRDAQTYKNIVVKGPLFPLNSLMLHGIIYAKQAKDLTTDPGNDFADEVHSYFGSGTQLQEMYITPELLTEANWNTLAEGARWSRAHSQTLKDTHWIGGDPDKLEVYGWAAWTPEAGIVTLRNPSTKPQHYSLNLADTFELPNKSKTTYKLHNAWSSGRNSHFGEQRTVQSGKLLDVELAPFEVLTLQADPLR</sequence>
<evidence type="ECO:0000313" key="2">
    <source>
        <dbReference type="EMBL" id="MBB5063636.1"/>
    </source>
</evidence>
<dbReference type="EMBL" id="JACHIO010000007">
    <property type="protein sequence ID" value="MBB5063636.1"/>
    <property type="molecule type" value="Genomic_DNA"/>
</dbReference>